<dbReference type="PANTHER" id="PTHR45739">
    <property type="entry name" value="MATRIX PROTEIN, PUTATIVE-RELATED"/>
    <property type="match status" value="1"/>
</dbReference>
<dbReference type="GO" id="GO:0007154">
    <property type="term" value="P:cell communication"/>
    <property type="evidence" value="ECO:0007669"/>
    <property type="project" value="InterPro"/>
</dbReference>
<accession>A0A6A4WAW6</accession>
<keyword evidence="3 10" id="KW-0732">Signal</keyword>
<keyword evidence="13" id="KW-1185">Reference proteome</keyword>
<gene>
    <name evidence="12" type="primary">FREM2</name>
    <name evidence="12" type="ORF">FJT64_026790</name>
</gene>
<dbReference type="Pfam" id="PF03160">
    <property type="entry name" value="Calx-beta"/>
    <property type="match status" value="4"/>
</dbReference>
<dbReference type="Proteomes" id="UP000440578">
    <property type="component" value="Unassembled WGS sequence"/>
</dbReference>
<dbReference type="Pfam" id="PF19309">
    <property type="entry name" value="Frem_N"/>
    <property type="match status" value="1"/>
</dbReference>
<feature type="repeat" description="CSPG" evidence="9">
    <location>
        <begin position="512"/>
        <end position="624"/>
    </location>
</feature>
<feature type="repeat" description="CSPG" evidence="9">
    <location>
        <begin position="901"/>
        <end position="993"/>
    </location>
</feature>
<keyword evidence="5 8" id="KW-0106">Calcium</keyword>
<evidence type="ECO:0000256" key="9">
    <source>
        <dbReference type="PROSITE-ProRule" id="PRU01201"/>
    </source>
</evidence>
<protein>
    <submittedName>
        <fullName evidence="12">FRAS1-related extracellular matrix protein 2</fullName>
    </submittedName>
</protein>
<dbReference type="InterPro" id="IPR038081">
    <property type="entry name" value="CalX-like_sf"/>
</dbReference>
<keyword evidence="6" id="KW-0130">Cell adhesion</keyword>
<evidence type="ECO:0000259" key="11">
    <source>
        <dbReference type="PROSITE" id="PS50268"/>
    </source>
</evidence>
<feature type="chain" id="PRO_5025418698" evidence="10">
    <location>
        <begin position="24"/>
        <end position="2268"/>
    </location>
</feature>
<evidence type="ECO:0000256" key="5">
    <source>
        <dbReference type="ARBA" id="ARBA00022837"/>
    </source>
</evidence>
<dbReference type="SUPFAM" id="SSF141072">
    <property type="entry name" value="CalX-like"/>
    <property type="match status" value="5"/>
</dbReference>
<evidence type="ECO:0000256" key="2">
    <source>
        <dbReference type="ARBA" id="ARBA00022723"/>
    </source>
</evidence>
<proteinExistence type="inferred from homology"/>
<keyword evidence="2" id="KW-0479">Metal-binding</keyword>
<evidence type="ECO:0000256" key="7">
    <source>
        <dbReference type="ARBA" id="ARBA00023180"/>
    </source>
</evidence>
<reference evidence="12 13" key="1">
    <citation type="submission" date="2019-07" db="EMBL/GenBank/DDBJ databases">
        <title>Draft genome assembly of a fouling barnacle, Amphibalanus amphitrite (Darwin, 1854): The first reference genome for Thecostraca.</title>
        <authorList>
            <person name="Kim W."/>
        </authorList>
    </citation>
    <scope>NUCLEOTIDE SEQUENCE [LARGE SCALE GENOMIC DNA]</scope>
    <source>
        <strain evidence="12">SNU_AA5</strain>
        <tissue evidence="12">Soma without cirri and trophi</tissue>
    </source>
</reference>
<dbReference type="InterPro" id="IPR051561">
    <property type="entry name" value="FRAS1_ECM"/>
</dbReference>
<evidence type="ECO:0000313" key="13">
    <source>
        <dbReference type="Proteomes" id="UP000440578"/>
    </source>
</evidence>
<evidence type="ECO:0000256" key="3">
    <source>
        <dbReference type="ARBA" id="ARBA00022729"/>
    </source>
</evidence>
<feature type="repeat" description="CSPG" evidence="9">
    <location>
        <begin position="1476"/>
        <end position="1570"/>
    </location>
</feature>
<comment type="similarity">
    <text evidence="1">Belongs to the FRAS1 family.</text>
</comment>
<feature type="repeat" description="CSPG" evidence="9">
    <location>
        <begin position="1139"/>
        <end position="1228"/>
    </location>
</feature>
<feature type="repeat" description="CSPG" evidence="9">
    <location>
        <begin position="788"/>
        <end position="879"/>
    </location>
</feature>
<dbReference type="InterPro" id="IPR045658">
    <property type="entry name" value="FRAS1-rel_N"/>
</dbReference>
<feature type="domain" description="Cadherin" evidence="11">
    <location>
        <begin position="536"/>
        <end position="654"/>
    </location>
</feature>
<keyword evidence="7" id="KW-0325">Glycoprotein</keyword>
<dbReference type="PROSITE" id="PS50268">
    <property type="entry name" value="CADHERIN_2"/>
    <property type="match status" value="2"/>
</dbReference>
<keyword evidence="4" id="KW-0677">Repeat</keyword>
<feature type="repeat" description="CSPG" evidence="9">
    <location>
        <begin position="1364"/>
        <end position="1456"/>
    </location>
</feature>
<feature type="repeat" description="CSPG" evidence="9">
    <location>
        <begin position="1251"/>
        <end position="1343"/>
    </location>
</feature>
<dbReference type="GO" id="GO:0005509">
    <property type="term" value="F:calcium ion binding"/>
    <property type="evidence" value="ECO:0007669"/>
    <property type="project" value="UniProtKB-UniRule"/>
</dbReference>
<dbReference type="EMBL" id="VIIS01001234">
    <property type="protein sequence ID" value="KAF0300790.1"/>
    <property type="molecule type" value="Genomic_DNA"/>
</dbReference>
<evidence type="ECO:0000256" key="6">
    <source>
        <dbReference type="ARBA" id="ARBA00022889"/>
    </source>
</evidence>
<evidence type="ECO:0000256" key="4">
    <source>
        <dbReference type="ARBA" id="ARBA00022737"/>
    </source>
</evidence>
<comment type="caution">
    <text evidence="12">The sequence shown here is derived from an EMBL/GenBank/DDBJ whole genome shotgun (WGS) entry which is preliminary data.</text>
</comment>
<dbReference type="GO" id="GO:0007156">
    <property type="term" value="P:homophilic cell adhesion via plasma membrane adhesion molecules"/>
    <property type="evidence" value="ECO:0007669"/>
    <property type="project" value="InterPro"/>
</dbReference>
<dbReference type="InterPro" id="IPR002126">
    <property type="entry name" value="Cadherin-like_dom"/>
</dbReference>
<organism evidence="12 13">
    <name type="scientific">Amphibalanus amphitrite</name>
    <name type="common">Striped barnacle</name>
    <name type="synonym">Balanus amphitrite</name>
    <dbReference type="NCBI Taxonomy" id="1232801"/>
    <lineage>
        <taxon>Eukaryota</taxon>
        <taxon>Metazoa</taxon>
        <taxon>Ecdysozoa</taxon>
        <taxon>Arthropoda</taxon>
        <taxon>Crustacea</taxon>
        <taxon>Multicrustacea</taxon>
        <taxon>Cirripedia</taxon>
        <taxon>Thoracica</taxon>
        <taxon>Thoracicalcarea</taxon>
        <taxon>Balanomorpha</taxon>
        <taxon>Balanoidea</taxon>
        <taxon>Balanidae</taxon>
        <taxon>Amphibalaninae</taxon>
        <taxon>Amphibalanus</taxon>
    </lineage>
</organism>
<dbReference type="InterPro" id="IPR003644">
    <property type="entry name" value="Calx_beta"/>
</dbReference>
<feature type="repeat" description="CSPG" evidence="9">
    <location>
        <begin position="1017"/>
        <end position="1118"/>
    </location>
</feature>
<feature type="domain" description="Cadherin" evidence="11">
    <location>
        <begin position="1028"/>
        <end position="1145"/>
    </location>
</feature>
<evidence type="ECO:0000313" key="12">
    <source>
        <dbReference type="EMBL" id="KAF0300790.1"/>
    </source>
</evidence>
<feature type="repeat" description="CSPG" evidence="9">
    <location>
        <begin position="282"/>
        <end position="378"/>
    </location>
</feature>
<feature type="repeat" description="CSPG" evidence="9">
    <location>
        <begin position="1604"/>
        <end position="1703"/>
    </location>
</feature>
<dbReference type="Gene3D" id="2.60.40.2030">
    <property type="match status" value="5"/>
</dbReference>
<evidence type="ECO:0000256" key="8">
    <source>
        <dbReference type="PROSITE-ProRule" id="PRU00043"/>
    </source>
</evidence>
<dbReference type="GO" id="GO:0009653">
    <property type="term" value="P:anatomical structure morphogenesis"/>
    <property type="evidence" value="ECO:0007669"/>
    <property type="project" value="TreeGrafter"/>
</dbReference>
<feature type="repeat" description="CSPG" evidence="9">
    <location>
        <begin position="403"/>
        <end position="491"/>
    </location>
</feature>
<dbReference type="InterPro" id="IPR039005">
    <property type="entry name" value="CSPG_rpt"/>
</dbReference>
<evidence type="ECO:0000256" key="10">
    <source>
        <dbReference type="SAM" id="SignalP"/>
    </source>
</evidence>
<feature type="repeat" description="CSPG" evidence="9">
    <location>
        <begin position="651"/>
        <end position="766"/>
    </location>
</feature>
<dbReference type="PROSITE" id="PS51854">
    <property type="entry name" value="CSPG"/>
    <property type="match status" value="12"/>
</dbReference>
<name>A0A6A4WAW6_AMPAM</name>
<dbReference type="SMART" id="SM00237">
    <property type="entry name" value="Calx_beta"/>
    <property type="match status" value="4"/>
</dbReference>
<dbReference type="Pfam" id="PF16184">
    <property type="entry name" value="Cadherin_3"/>
    <property type="match status" value="12"/>
</dbReference>
<sequence>MCRPRAAALAALTILVTSAPVSATAVSSALTDTYADDYYADYSFAGAFDYLNEQDVVQSKHGVTVPVGGRHALDPVTELSLWVPPDDRCRVRVISPPAGSAPGRLEPDEFDCEFDAGEVVYTHYGAPLPERDRLTLLVRYDSAEDTAIVPLTLELSFTHAERTIVRELLPLLVDAPGGLSPPLGPQHVRLEVGDGERCELTLVEGLGLPRHGVVVTQLGDIRRVTCDDLSAAGIQYRHGGPTAGDRDFIPLAAEARAADGRLLRREYLQVPIHIDGGLENTPPRLTGAAQPTLDVRQSAPTPLIAAALRAEDDQTPPDLLVFNVTRPLGYGDGRLFSTDDPDAPLLSFLQRDLTELKVSYQPPSGRSPRRRTFQLGLQVLDGDGLASEEVTLSIVVHPINTRSPVVTRNTGLSMFEGQSRRLLSATNLEITDEDNLADVTVEVVGGLRHGRLLLLGAEVVRFSPADLDTGLIVYQHDGSDTTSDNVLLRASDGESEVLFVLAVTIFPEDDQPPLVTANTGLTVHRGQQLLLTPRLLAAADVDSPERQLVFELTETSPNGGEGVFLLRSVTKDGAVGSSDWRLVDGMYERTVTSWSQADLQDGRVYYRHTGPPRQDAHTARVGFTVRDDADPPNHSAPQTLTVTVLPVDDTPPALTPGASLSMVVDEGRLKPIDRAALSYWDADSSPDRILVAVTGPAREVDGVRPPPAPGAAPAPPAGYLVLTERPEQRVTNFTQAQVNHHKVAFRPTEAELGLVPRVLQLPFIVMDSAGNTLRDQLLTVFVTPVDDLPPRVTSHGLSVPENGAAVISPALLDAHDEDTPEEELRFTLTAGPRHGALSVHGRNITIGEQFGRRSLATGEVVYLHDGSEGSEDRLEFEVSDGIRSVPAVFPITVTAVDDQPPRALTGEVRITVQEGGNTALTAELLPAADADSDRALLTFLITDRPEEGVVTLDGEETDRFTATDLDRGAVAYRHSGAEIGPLPVSDSFSLTLTDLSSEAADHITVSVTVEPVDSQRPQLVAADGALYVDEGSSVPLPAELMSLTDPDTPTNRLSCVLTERPRVGYLESSLPPAGSELRRAGPVTAFTADELEMGALRYMQSIHQGVEPRADNLTVVCSDGVGPSAPATVRVIIRPSNDESPRPLLRELVVLEGGDLVIDSTLLSAADADLPADQLTFQVTAPPQHGRLVLHGEPARAFTADELRGQMALVYSHDNSETTSDGFDFRLEDGHAAHAVEGRVTVRVVPVDDEVPTLAVNRGLRVSVGGSVTLSSRELRAADLDTPVERLLFVIRAPPRHGTLSLAGVVLGVGDNFTQPQLDAAALRYTHAGGDTTAEDAIRFDVSDGTNLLLDRQLTVSVTGGDRAYPRALSRGLQLPEGGTAVLTTDVLSSSDDDSDDARLEYRLTRPPQRGHLELAGSPGQPLTGFTQLQLAAGRVRYVHHAQHEERADSFEFAVSDGVHAVARAFRISLLPVDNKRPVLFKEEVRVPEGSERTITPFELKLDDRDTPSEHLLYRVVEPPLHGRLLFNHSRPVREFSQHDLDSNMISYRHSGGGADGHRALSDRFRFVVSDGADGMYYVYPETARGTRLPTQLDIRVLAVDSRPPVVQVSRAVTALHALPGGRRGVRLGSAHLQFSDPDSEGEQLVMELTAGPESGVLVDLSTNQTVTNFTQGKLHRQEVAYVLTERPNVTSVYRDSFVYSVRDTAGNVVRDLTFSLTWSWVTLAAARYQANETDPQLVVRLNRTGYLGGTSFVSVALENGTATVGADCSATYAAQVQFSPGQSSAEWRLPLRDDTQFEGTETLLLRLSQPVEALLGAIGEAQLEISDYEDESVVYFPVSEVRVEESAGTLEVAVERAGDLSQELTVLCVTRNDTAGGTVGGSVLSGADFLSRPPAADASRVTLAPGANRALCPVTLIDDARFEPEESFWLELREPRGGRLSDHRHRAARIIIFSDDDDAPYFHFGQPTLTVDESVGTVSVLVFRAGTDLSGPSAVTVTSRGGDSPRATAGEDYRAVSEALWFGPAQTQATVQFLVLDDPGRPRREGSEHLQLLLRLPTNATVGRPGTLNVTIDDSESDLPTHAFAEDTYSGFEEDDQVTAYVVRGGDVTMTSSVRCYTRQGSAKAGADFEERPDTDASRLEFAPGETEKPCPVILINDHTHESAETFRLALGEARAGDGPALLGHRNTTEVTVRDTADIPLIKFESRRVRVTEPTSAQEPVAARVAVVRLGDLSGTSVVRLYTRDGSARAGQDYHGVSRVKLVGFID</sequence>
<dbReference type="PANTHER" id="PTHR45739:SF8">
    <property type="entry name" value="FRAS1-RELATED EXTRACELLULAR MATRIX PROTEIN 1"/>
    <property type="match status" value="1"/>
</dbReference>
<evidence type="ECO:0000256" key="1">
    <source>
        <dbReference type="ARBA" id="ARBA00005529"/>
    </source>
</evidence>
<dbReference type="OrthoDB" id="430044at2759"/>
<dbReference type="GO" id="GO:0016020">
    <property type="term" value="C:membrane"/>
    <property type="evidence" value="ECO:0007669"/>
    <property type="project" value="InterPro"/>
</dbReference>
<feature type="signal peptide" evidence="10">
    <location>
        <begin position="1"/>
        <end position="23"/>
    </location>
</feature>